<comment type="caution">
    <text evidence="9">The sequence shown here is derived from an EMBL/GenBank/DDBJ whole genome shotgun (WGS) entry which is preliminary data.</text>
</comment>
<dbReference type="GO" id="GO:0005385">
    <property type="term" value="F:zinc ion transmembrane transporter activity"/>
    <property type="evidence" value="ECO:0007669"/>
    <property type="project" value="TreeGrafter"/>
</dbReference>
<evidence type="ECO:0000256" key="8">
    <source>
        <dbReference type="SAM" id="Phobius"/>
    </source>
</evidence>
<evidence type="ECO:0000256" key="1">
    <source>
        <dbReference type="ARBA" id="ARBA00004651"/>
    </source>
</evidence>
<gene>
    <name evidence="9" type="ORF">IAA97_02770</name>
</gene>
<dbReference type="InterPro" id="IPR003689">
    <property type="entry name" value="ZIP"/>
</dbReference>
<feature type="transmembrane region" description="Helical" evidence="8">
    <location>
        <begin position="6"/>
        <end position="24"/>
    </location>
</feature>
<reference evidence="9" key="2">
    <citation type="journal article" date="2021" name="PeerJ">
        <title>Extensive microbial diversity within the chicken gut microbiome revealed by metagenomics and culture.</title>
        <authorList>
            <person name="Gilroy R."/>
            <person name="Ravi A."/>
            <person name="Getino M."/>
            <person name="Pursley I."/>
            <person name="Horton D.L."/>
            <person name="Alikhan N.F."/>
            <person name="Baker D."/>
            <person name="Gharbi K."/>
            <person name="Hall N."/>
            <person name="Watson M."/>
            <person name="Adriaenssens E.M."/>
            <person name="Foster-Nyarko E."/>
            <person name="Jarju S."/>
            <person name="Secka A."/>
            <person name="Antonio M."/>
            <person name="Oren A."/>
            <person name="Chaudhuri R.R."/>
            <person name="La Ragione R."/>
            <person name="Hildebrand F."/>
            <person name="Pallen M.J."/>
        </authorList>
    </citation>
    <scope>NUCLEOTIDE SEQUENCE</scope>
    <source>
        <strain evidence="9">7293</strain>
    </source>
</reference>
<feature type="transmembrane region" description="Helical" evidence="8">
    <location>
        <begin position="36"/>
        <end position="57"/>
    </location>
</feature>
<proteinExistence type="inferred from homology"/>
<organism evidence="9 10">
    <name type="scientific">Candidatus Ornithospirochaeta stercoripullorum</name>
    <dbReference type="NCBI Taxonomy" id="2840899"/>
    <lineage>
        <taxon>Bacteria</taxon>
        <taxon>Pseudomonadati</taxon>
        <taxon>Spirochaetota</taxon>
        <taxon>Spirochaetia</taxon>
        <taxon>Spirochaetales</taxon>
        <taxon>Spirochaetaceae</taxon>
        <taxon>Spirochaetaceae incertae sedis</taxon>
        <taxon>Candidatus Ornithospirochaeta</taxon>
    </lineage>
</organism>
<evidence type="ECO:0000256" key="5">
    <source>
        <dbReference type="ARBA" id="ARBA00022833"/>
    </source>
</evidence>
<dbReference type="Proteomes" id="UP000823615">
    <property type="component" value="Unassembled WGS sequence"/>
</dbReference>
<keyword evidence="6 8" id="KW-1133">Transmembrane helix</keyword>
<dbReference type="AlphaFoldDB" id="A0A9D9DYL0"/>
<feature type="transmembrane region" description="Helical" evidence="8">
    <location>
        <begin position="63"/>
        <end position="83"/>
    </location>
</feature>
<sequence>MSIALLFIVPFLGTVLGSAAVAVLRGEIGEKTGKAITGFAGGVMIAASVWSLLLPAIEDSSYYTAAFGFLCGIVFLLILDTIVPHIHVTAEKAEGKASGLSKSMLLMLAVTLHNIPEGMAVGAAAAASGESIGYSSALALSIGIALQNFPEGLIVALPLYKAGKSRGRAFLEGTVSGIVEPVGAIAAFAFVSMLSSLLPFLLAFAAGAMFYVVVEELIPEASEGDHSNVGTVGAALGFALMMLLDGIFG</sequence>
<evidence type="ECO:0000313" key="9">
    <source>
        <dbReference type="EMBL" id="MBO8435888.1"/>
    </source>
</evidence>
<evidence type="ECO:0000256" key="6">
    <source>
        <dbReference type="ARBA" id="ARBA00022989"/>
    </source>
</evidence>
<feature type="transmembrane region" description="Helical" evidence="8">
    <location>
        <begin position="197"/>
        <end position="214"/>
    </location>
</feature>
<evidence type="ECO:0000256" key="4">
    <source>
        <dbReference type="ARBA" id="ARBA00022692"/>
    </source>
</evidence>
<reference evidence="9" key="1">
    <citation type="submission" date="2020-10" db="EMBL/GenBank/DDBJ databases">
        <authorList>
            <person name="Gilroy R."/>
        </authorList>
    </citation>
    <scope>NUCLEOTIDE SEQUENCE</scope>
    <source>
        <strain evidence="9">7293</strain>
    </source>
</reference>
<evidence type="ECO:0000256" key="3">
    <source>
        <dbReference type="ARBA" id="ARBA00022475"/>
    </source>
</evidence>
<name>A0A9D9DYL0_9SPIO</name>
<dbReference type="Pfam" id="PF02535">
    <property type="entry name" value="Zip"/>
    <property type="match status" value="1"/>
</dbReference>
<feature type="transmembrane region" description="Helical" evidence="8">
    <location>
        <begin position="132"/>
        <end position="157"/>
    </location>
</feature>
<feature type="transmembrane region" description="Helical" evidence="8">
    <location>
        <begin position="104"/>
        <end position="126"/>
    </location>
</feature>
<dbReference type="PANTHER" id="PTHR11040">
    <property type="entry name" value="ZINC/IRON TRANSPORTER"/>
    <property type="match status" value="1"/>
</dbReference>
<comment type="similarity">
    <text evidence="2">Belongs to the ZIP transporter (TC 2.A.5) family.</text>
</comment>
<accession>A0A9D9DYL0</accession>
<dbReference type="GO" id="GO:0005886">
    <property type="term" value="C:plasma membrane"/>
    <property type="evidence" value="ECO:0007669"/>
    <property type="project" value="UniProtKB-SubCell"/>
</dbReference>
<feature type="transmembrane region" description="Helical" evidence="8">
    <location>
        <begin position="226"/>
        <end position="248"/>
    </location>
</feature>
<dbReference type="EMBL" id="JADIMT010000038">
    <property type="protein sequence ID" value="MBO8435888.1"/>
    <property type="molecule type" value="Genomic_DNA"/>
</dbReference>
<dbReference type="PANTHER" id="PTHR11040:SF211">
    <property type="entry name" value="ZINC TRANSPORTER ZIP11"/>
    <property type="match status" value="1"/>
</dbReference>
<evidence type="ECO:0000256" key="2">
    <source>
        <dbReference type="ARBA" id="ARBA00006939"/>
    </source>
</evidence>
<evidence type="ECO:0000313" key="10">
    <source>
        <dbReference type="Proteomes" id="UP000823615"/>
    </source>
</evidence>
<keyword evidence="3" id="KW-1003">Cell membrane</keyword>
<evidence type="ECO:0000256" key="7">
    <source>
        <dbReference type="ARBA" id="ARBA00023136"/>
    </source>
</evidence>
<keyword evidence="5" id="KW-0862">Zinc</keyword>
<keyword evidence="7 8" id="KW-0472">Membrane</keyword>
<comment type="subcellular location">
    <subcellularLocation>
        <location evidence="1">Cell membrane</location>
        <topology evidence="1">Multi-pass membrane protein</topology>
    </subcellularLocation>
</comment>
<protein>
    <submittedName>
        <fullName evidence="9">ZIP family metal transporter</fullName>
    </submittedName>
</protein>
<keyword evidence="4 8" id="KW-0812">Transmembrane</keyword>